<feature type="non-terminal residue" evidence="1">
    <location>
        <position position="1"/>
    </location>
</feature>
<dbReference type="EMBL" id="LAZR01022059">
    <property type="protein sequence ID" value="KKL83181.1"/>
    <property type="molecule type" value="Genomic_DNA"/>
</dbReference>
<evidence type="ECO:0000313" key="1">
    <source>
        <dbReference type="EMBL" id="KKL83181.1"/>
    </source>
</evidence>
<organism evidence="1">
    <name type="scientific">marine sediment metagenome</name>
    <dbReference type="NCBI Taxonomy" id="412755"/>
    <lineage>
        <taxon>unclassified sequences</taxon>
        <taxon>metagenomes</taxon>
        <taxon>ecological metagenomes</taxon>
    </lineage>
</organism>
<dbReference type="AlphaFoldDB" id="A0A0F9FY36"/>
<sequence length="58" mass="6694">VFQDEAVMINNCIETLQERLHEVRKIATEIGQLADQDSEKRTVLFAQLNQELSSFNTE</sequence>
<gene>
    <name evidence="1" type="ORF">LCGC14_1977360</name>
</gene>
<reference evidence="1" key="1">
    <citation type="journal article" date="2015" name="Nature">
        <title>Complex archaea that bridge the gap between prokaryotes and eukaryotes.</title>
        <authorList>
            <person name="Spang A."/>
            <person name="Saw J.H."/>
            <person name="Jorgensen S.L."/>
            <person name="Zaremba-Niedzwiedzka K."/>
            <person name="Martijn J."/>
            <person name="Lind A.E."/>
            <person name="van Eijk R."/>
            <person name="Schleper C."/>
            <person name="Guy L."/>
            <person name="Ettema T.J."/>
        </authorList>
    </citation>
    <scope>NUCLEOTIDE SEQUENCE</scope>
</reference>
<proteinExistence type="predicted"/>
<accession>A0A0F9FY36</accession>
<comment type="caution">
    <text evidence="1">The sequence shown here is derived from an EMBL/GenBank/DDBJ whole genome shotgun (WGS) entry which is preliminary data.</text>
</comment>
<name>A0A0F9FY36_9ZZZZ</name>
<protein>
    <submittedName>
        <fullName evidence="1">Uncharacterized protein</fullName>
    </submittedName>
</protein>